<dbReference type="EMBL" id="JJPH01000096">
    <property type="protein sequence ID" value="KKG50851.1"/>
    <property type="molecule type" value="Genomic_DNA"/>
</dbReference>
<dbReference type="AlphaFoldDB" id="A0A0F8P5P2"/>
<evidence type="ECO:0000313" key="11">
    <source>
        <dbReference type="Proteomes" id="UP000034243"/>
    </source>
</evidence>
<dbReference type="Proteomes" id="UP000034195">
    <property type="component" value="Unassembled WGS sequence"/>
</dbReference>
<feature type="domain" description="Glycosyl transferase family 1" evidence="1">
    <location>
        <begin position="200"/>
        <end position="354"/>
    </location>
</feature>
<dbReference type="GO" id="GO:0016757">
    <property type="term" value="F:glycosyltransferase activity"/>
    <property type="evidence" value="ECO:0007669"/>
    <property type="project" value="InterPro"/>
</dbReference>
<name>A0A0F8P5P2_METMZ</name>
<comment type="caution">
    <text evidence="8">The sequence shown here is derived from an EMBL/GenBank/DDBJ whole genome shotgun (WGS) entry which is preliminary data.</text>
</comment>
<dbReference type="InterPro" id="IPR028098">
    <property type="entry name" value="Glyco_trans_4-like_N"/>
</dbReference>
<dbReference type="Proteomes" id="UP000034667">
    <property type="component" value="Unassembled WGS sequence"/>
</dbReference>
<dbReference type="Pfam" id="PF13439">
    <property type="entry name" value="Glyco_transf_4"/>
    <property type="match status" value="1"/>
</dbReference>
<evidence type="ECO:0000313" key="14">
    <source>
        <dbReference type="Proteomes" id="UP000034921"/>
    </source>
</evidence>
<dbReference type="EMBL" id="JJPG01000040">
    <property type="protein sequence ID" value="KKG54501.1"/>
    <property type="molecule type" value="Genomic_DNA"/>
</dbReference>
<evidence type="ECO:0000313" key="5">
    <source>
        <dbReference type="EMBL" id="KKG43490.1"/>
    </source>
</evidence>
<evidence type="ECO:0000313" key="8">
    <source>
        <dbReference type="EMBL" id="KKH32144.1"/>
    </source>
</evidence>
<dbReference type="InterPro" id="IPR001296">
    <property type="entry name" value="Glyco_trans_1"/>
</dbReference>
<evidence type="ECO:0000313" key="7">
    <source>
        <dbReference type="EMBL" id="KKG54501.1"/>
    </source>
</evidence>
<protein>
    <recommendedName>
        <fullName evidence="15">Glycosyl transferase</fullName>
    </recommendedName>
</protein>
<dbReference type="Gene3D" id="3.40.50.2000">
    <property type="entry name" value="Glycogen Phosphorylase B"/>
    <property type="match status" value="2"/>
</dbReference>
<evidence type="ECO:0000313" key="6">
    <source>
        <dbReference type="EMBL" id="KKG50851.1"/>
    </source>
</evidence>
<dbReference type="PANTHER" id="PTHR45947:SF3">
    <property type="entry name" value="SULFOQUINOVOSYL TRANSFERASE SQD2"/>
    <property type="match status" value="1"/>
</dbReference>
<accession>A0A0F8P5P2</accession>
<sequence>MRILQVSNFFKPLWETGGVTKVNYEISKNLVQRGHEVTVYTTDGYKPNFGIQTNQPVDVDGIKVYYFKNLFRNIIKKANLTAPYYLPFVLRKEIRNFDVIHIHEHRSLLAVCVHYYAKKYRVPYVLQSHGSVLPHFQKQGLKKLFDFLFGYQILQDASKLIALTETEAKQYMHMGIDESKICIIPNGIDLKEYENLPEKGEFRKKYSIKDNEKIILFLGRINKIKGIDLLIDSFSQLRDELNNVKLIIVGPKNDYFSILNKKVKGLNLVDLVLFTGPLYGREKLTAYVDADVYVLPSRYETFPNTVFESCICGTPVIITDRCGISSIVDDKLGYTIKFDEDELKNILYKFLNIAVIPENFNNCAQLVEKNFDWLIIIKQIEDLYISLIPNVNISEFSSL</sequence>
<dbReference type="EMBL" id="JJPD01000133">
    <property type="protein sequence ID" value="KKG39505.1"/>
    <property type="molecule type" value="Genomic_DNA"/>
</dbReference>
<dbReference type="EMBL" id="JJPE01000095">
    <property type="protein sequence ID" value="KKG43490.1"/>
    <property type="molecule type" value="Genomic_DNA"/>
</dbReference>
<dbReference type="EMBL" id="JJPF01000077">
    <property type="protein sequence ID" value="KKG42728.1"/>
    <property type="molecule type" value="Genomic_DNA"/>
</dbReference>
<evidence type="ECO:0000259" key="2">
    <source>
        <dbReference type="Pfam" id="PF13439"/>
    </source>
</evidence>
<dbReference type="SUPFAM" id="SSF53756">
    <property type="entry name" value="UDP-Glycosyltransferase/glycogen phosphorylase"/>
    <property type="match status" value="1"/>
</dbReference>
<dbReference type="Pfam" id="PF00534">
    <property type="entry name" value="Glycos_transf_1"/>
    <property type="match status" value="1"/>
</dbReference>
<evidence type="ECO:0000313" key="13">
    <source>
        <dbReference type="Proteomes" id="UP000034667"/>
    </source>
</evidence>
<gene>
    <name evidence="3" type="ORF">DU35_02670</name>
    <name evidence="6" type="ORF">DU36_00540</name>
    <name evidence="7" type="ORF">DU38_18420</name>
    <name evidence="4" type="ORF">DU39_02170</name>
    <name evidence="5" type="ORF">DU41_02395</name>
    <name evidence="8" type="ORF">DU60_18985</name>
</gene>
<evidence type="ECO:0000313" key="3">
    <source>
        <dbReference type="EMBL" id="KKG39505.1"/>
    </source>
</evidence>
<dbReference type="PATRIC" id="fig|2209.39.peg.533"/>
<evidence type="ECO:0000313" key="12">
    <source>
        <dbReference type="Proteomes" id="UP000034577"/>
    </source>
</evidence>
<reference evidence="9 10" key="1">
    <citation type="journal article" date="2015" name="ISME J.">
        <title>Genomic and phenotypic differentiation among Methanosarcina mazei populations from Columbia River sediment.</title>
        <authorList>
            <person name="Youngblut N.D."/>
            <person name="Wirth J.S."/>
            <person name="Henriksen J.R."/>
            <person name="Smith M."/>
            <person name="Simon H."/>
            <person name="Metcalf W.W."/>
            <person name="Whitaker R.J."/>
        </authorList>
    </citation>
    <scope>NUCLEOTIDE SEQUENCE [LARGE SCALE GENOMIC DNA]</scope>
    <source>
        <strain evidence="8 14">1.F.M.0.5</strain>
        <strain evidence="3 12">3.F.A.2.12</strain>
        <strain evidence="5 13">3.F.A.2.3</strain>
        <strain evidence="4 9">3.F.A.2.5</strain>
        <strain evidence="7 10">3.F.A.2.6</strain>
        <strain evidence="6 11">3.F.A.2.7</strain>
    </source>
</reference>
<dbReference type="InterPro" id="IPR050194">
    <property type="entry name" value="Glycosyltransferase_grp1"/>
</dbReference>
<evidence type="ECO:0000313" key="10">
    <source>
        <dbReference type="Proteomes" id="UP000034195"/>
    </source>
</evidence>
<dbReference type="RefSeq" id="WP_048036823.1">
    <property type="nucleotide sequence ID" value="NZ_JJPD01000133.1"/>
</dbReference>
<evidence type="ECO:0000313" key="9">
    <source>
        <dbReference type="Proteomes" id="UP000034151"/>
    </source>
</evidence>
<organism evidence="8 14">
    <name type="scientific">Methanosarcina mazei</name>
    <name type="common">Methanosarcina frisia</name>
    <dbReference type="NCBI Taxonomy" id="2209"/>
    <lineage>
        <taxon>Archaea</taxon>
        <taxon>Methanobacteriati</taxon>
        <taxon>Methanobacteriota</taxon>
        <taxon>Stenosarchaea group</taxon>
        <taxon>Methanomicrobia</taxon>
        <taxon>Methanosarcinales</taxon>
        <taxon>Methanosarcinaceae</taxon>
        <taxon>Methanosarcina</taxon>
    </lineage>
</organism>
<dbReference type="EMBL" id="JJQE01000020">
    <property type="protein sequence ID" value="KKH32144.1"/>
    <property type="molecule type" value="Genomic_DNA"/>
</dbReference>
<dbReference type="Proteomes" id="UP000034577">
    <property type="component" value="Unassembled WGS sequence"/>
</dbReference>
<dbReference type="Proteomes" id="UP000034151">
    <property type="component" value="Unassembled WGS sequence"/>
</dbReference>
<evidence type="ECO:0008006" key="15">
    <source>
        <dbReference type="Google" id="ProtNLM"/>
    </source>
</evidence>
<proteinExistence type="predicted"/>
<evidence type="ECO:0000259" key="1">
    <source>
        <dbReference type="Pfam" id="PF00534"/>
    </source>
</evidence>
<evidence type="ECO:0000313" key="4">
    <source>
        <dbReference type="EMBL" id="KKG42728.1"/>
    </source>
</evidence>
<feature type="domain" description="Glycosyltransferase subfamily 4-like N-terminal" evidence="2">
    <location>
        <begin position="17"/>
        <end position="191"/>
    </location>
</feature>
<dbReference type="Proteomes" id="UP000034243">
    <property type="component" value="Unassembled WGS sequence"/>
</dbReference>
<dbReference type="Proteomes" id="UP000034921">
    <property type="component" value="Unassembled WGS sequence"/>
</dbReference>
<dbReference type="PANTHER" id="PTHR45947">
    <property type="entry name" value="SULFOQUINOVOSYL TRANSFERASE SQD2"/>
    <property type="match status" value="1"/>
</dbReference>